<dbReference type="CDD" id="cd06222">
    <property type="entry name" value="RNase_H_like"/>
    <property type="match status" value="1"/>
</dbReference>
<sequence length="472" mass="52053">MLTSRCSLCLCNFETLDHLLWQCPLSKQIWNWLGSLFQIPTGFSMLKHTLDWCSHLSAYLSDLWKVAALNFIYFLWRARNASVFEGIPVRTNDLKVQISSAVKDAAGLSVNCMSNNCLELEIVADLGVPAKARPLPRVRSCTWALPWFQEVKINVGAVAIGSPGSAGIGAVARNNREDVIGVLSIGLGITTRLFSECEAVIGALYWAAQQNWNKIWIEADFQTITDFGKNHVPWTHRARWNKIKFSLEGLRFTHCLKEANFSASQAAKRGSYPSAEAELEEHARATANSMATLCGTDHEEAGRRMNKTIHQQSDACAQAFIKAQKVITRHLKEAVDNLELARGIEASLVLQAKLAEKDKAMKELRETFQGKFDEECEITVRLKSFIDALGYDPETLQRFSLTNDHIVEDAVRTEWLKVDVVCAAIGGGVEEAVVRTVTDEVVDAAVSNPSTEGTRGVGVEESVGGDGVATPI</sequence>
<dbReference type="PANTHER" id="PTHR47074">
    <property type="entry name" value="BNAC02G40300D PROTEIN"/>
    <property type="match status" value="1"/>
</dbReference>
<dbReference type="Proteomes" id="UP000541444">
    <property type="component" value="Unassembled WGS sequence"/>
</dbReference>
<evidence type="ECO:0000256" key="1">
    <source>
        <dbReference type="SAM" id="MobiDB-lite"/>
    </source>
</evidence>
<organism evidence="3 4">
    <name type="scientific">Kingdonia uniflora</name>
    <dbReference type="NCBI Taxonomy" id="39325"/>
    <lineage>
        <taxon>Eukaryota</taxon>
        <taxon>Viridiplantae</taxon>
        <taxon>Streptophyta</taxon>
        <taxon>Embryophyta</taxon>
        <taxon>Tracheophyta</taxon>
        <taxon>Spermatophyta</taxon>
        <taxon>Magnoliopsida</taxon>
        <taxon>Ranunculales</taxon>
        <taxon>Circaeasteraceae</taxon>
        <taxon>Kingdonia</taxon>
    </lineage>
</organism>
<dbReference type="EMBL" id="JACGCM010002827">
    <property type="protein sequence ID" value="KAF6134911.1"/>
    <property type="molecule type" value="Genomic_DNA"/>
</dbReference>
<evidence type="ECO:0000313" key="3">
    <source>
        <dbReference type="EMBL" id="KAF6134911.1"/>
    </source>
</evidence>
<dbReference type="InterPro" id="IPR052929">
    <property type="entry name" value="RNase_H-like_EbsB-rel"/>
</dbReference>
<dbReference type="Pfam" id="PF13456">
    <property type="entry name" value="RVT_3"/>
    <property type="match status" value="1"/>
</dbReference>
<dbReference type="InterPro" id="IPR044730">
    <property type="entry name" value="RNase_H-like_dom_plant"/>
</dbReference>
<dbReference type="OrthoDB" id="1937542at2759"/>
<name>A0A7J7KX24_9MAGN</name>
<protein>
    <recommendedName>
        <fullName evidence="2">RNase H type-1 domain-containing protein</fullName>
    </recommendedName>
</protein>
<evidence type="ECO:0000313" key="4">
    <source>
        <dbReference type="Proteomes" id="UP000541444"/>
    </source>
</evidence>
<dbReference type="InterPro" id="IPR036397">
    <property type="entry name" value="RNaseH_sf"/>
</dbReference>
<feature type="domain" description="RNase H type-1" evidence="2">
    <location>
        <begin position="162"/>
        <end position="269"/>
    </location>
</feature>
<feature type="region of interest" description="Disordered" evidence="1">
    <location>
        <begin position="448"/>
        <end position="472"/>
    </location>
</feature>
<feature type="compositionally biased region" description="Low complexity" evidence="1">
    <location>
        <begin position="452"/>
        <end position="462"/>
    </location>
</feature>
<evidence type="ECO:0000259" key="2">
    <source>
        <dbReference type="Pfam" id="PF13456"/>
    </source>
</evidence>
<dbReference type="SUPFAM" id="SSF53098">
    <property type="entry name" value="Ribonuclease H-like"/>
    <property type="match status" value="1"/>
</dbReference>
<dbReference type="InterPro" id="IPR012337">
    <property type="entry name" value="RNaseH-like_sf"/>
</dbReference>
<dbReference type="GO" id="GO:0004523">
    <property type="term" value="F:RNA-DNA hybrid ribonuclease activity"/>
    <property type="evidence" value="ECO:0007669"/>
    <property type="project" value="InterPro"/>
</dbReference>
<dbReference type="GO" id="GO:0003676">
    <property type="term" value="F:nucleic acid binding"/>
    <property type="evidence" value="ECO:0007669"/>
    <property type="project" value="InterPro"/>
</dbReference>
<keyword evidence="4" id="KW-1185">Reference proteome</keyword>
<reference evidence="3 4" key="1">
    <citation type="journal article" date="2020" name="IScience">
        <title>Genome Sequencing of the Endangered Kingdonia uniflora (Circaeasteraceae, Ranunculales) Reveals Potential Mechanisms of Evolutionary Specialization.</title>
        <authorList>
            <person name="Sun Y."/>
            <person name="Deng T."/>
            <person name="Zhang A."/>
            <person name="Moore M.J."/>
            <person name="Landis J.B."/>
            <person name="Lin N."/>
            <person name="Zhang H."/>
            <person name="Zhang X."/>
            <person name="Huang J."/>
            <person name="Zhang X."/>
            <person name="Sun H."/>
            <person name="Wang H."/>
        </authorList>
    </citation>
    <scope>NUCLEOTIDE SEQUENCE [LARGE SCALE GENOMIC DNA]</scope>
    <source>
        <strain evidence="3">TB1705</strain>
        <tissue evidence="3">Leaf</tissue>
    </source>
</reference>
<dbReference type="InterPro" id="IPR002156">
    <property type="entry name" value="RNaseH_domain"/>
</dbReference>
<dbReference type="Gene3D" id="3.30.420.10">
    <property type="entry name" value="Ribonuclease H-like superfamily/Ribonuclease H"/>
    <property type="match status" value="1"/>
</dbReference>
<accession>A0A7J7KX24</accession>
<dbReference type="PANTHER" id="PTHR47074:SF75">
    <property type="entry name" value="RNASE H TYPE-1 DOMAIN-CONTAINING PROTEIN"/>
    <property type="match status" value="1"/>
</dbReference>
<comment type="caution">
    <text evidence="3">The sequence shown here is derived from an EMBL/GenBank/DDBJ whole genome shotgun (WGS) entry which is preliminary data.</text>
</comment>
<gene>
    <name evidence="3" type="ORF">GIB67_002312</name>
</gene>
<proteinExistence type="predicted"/>
<dbReference type="AlphaFoldDB" id="A0A7J7KX24"/>